<dbReference type="EMBL" id="JACJQY010000043">
    <property type="protein sequence ID" value="MBD2319143.1"/>
    <property type="molecule type" value="Genomic_DNA"/>
</dbReference>
<keyword evidence="4" id="KW-1185">Reference proteome</keyword>
<evidence type="ECO:0000256" key="2">
    <source>
        <dbReference type="SAM" id="Phobius"/>
    </source>
</evidence>
<dbReference type="Proteomes" id="UP000618445">
    <property type="component" value="Unassembled WGS sequence"/>
</dbReference>
<proteinExistence type="predicted"/>
<sequence>MKNKYSQGFPENFGEDSSESSHDSLVSFLKQNKPIAPPPAPNFEQQLFAEISKYPQRLPKSSKAHLRRWLPWTLLIPAAIATGLAFNWATNRSQYQVANIPNISQGKLISEDDQVAIEQSLINSWSATDITVLQAANTATTTSDTQLLMELSPLEYE</sequence>
<keyword evidence="2" id="KW-1133">Transmembrane helix</keyword>
<feature type="transmembrane region" description="Helical" evidence="2">
    <location>
        <begin position="69"/>
        <end position="89"/>
    </location>
</feature>
<protein>
    <submittedName>
        <fullName evidence="3">Uncharacterized protein</fullName>
    </submittedName>
</protein>
<comment type="caution">
    <text evidence="3">The sequence shown here is derived from an EMBL/GenBank/DDBJ whole genome shotgun (WGS) entry which is preliminary data.</text>
</comment>
<organism evidence="3 4">
    <name type="scientific">Phormidium tenue FACHB-1050</name>
    <dbReference type="NCBI Taxonomy" id="2692857"/>
    <lineage>
        <taxon>Bacteria</taxon>
        <taxon>Bacillati</taxon>
        <taxon>Cyanobacteriota</taxon>
        <taxon>Cyanophyceae</taxon>
        <taxon>Oscillatoriophycideae</taxon>
        <taxon>Oscillatoriales</taxon>
        <taxon>Oscillatoriaceae</taxon>
        <taxon>Phormidium</taxon>
    </lineage>
</organism>
<dbReference type="RefSeq" id="WP_190580811.1">
    <property type="nucleotide sequence ID" value="NZ_CAWPQU010000038.1"/>
</dbReference>
<keyword evidence="2" id="KW-0812">Transmembrane</keyword>
<evidence type="ECO:0000313" key="3">
    <source>
        <dbReference type="EMBL" id="MBD2319143.1"/>
    </source>
</evidence>
<keyword evidence="2" id="KW-0472">Membrane</keyword>
<feature type="region of interest" description="Disordered" evidence="1">
    <location>
        <begin position="1"/>
        <end position="33"/>
    </location>
</feature>
<reference evidence="3 4" key="1">
    <citation type="journal article" date="2020" name="ISME J.">
        <title>Comparative genomics reveals insights into cyanobacterial evolution and habitat adaptation.</title>
        <authorList>
            <person name="Chen M.Y."/>
            <person name="Teng W.K."/>
            <person name="Zhao L."/>
            <person name="Hu C.X."/>
            <person name="Zhou Y.K."/>
            <person name="Han B.P."/>
            <person name="Song L.R."/>
            <person name="Shu W.S."/>
        </authorList>
    </citation>
    <scope>NUCLEOTIDE SEQUENCE [LARGE SCALE GENOMIC DNA]</scope>
    <source>
        <strain evidence="3 4">FACHB-1050</strain>
    </source>
</reference>
<evidence type="ECO:0000313" key="4">
    <source>
        <dbReference type="Proteomes" id="UP000618445"/>
    </source>
</evidence>
<evidence type="ECO:0000256" key="1">
    <source>
        <dbReference type="SAM" id="MobiDB-lite"/>
    </source>
</evidence>
<accession>A0ABR8CEA7</accession>
<gene>
    <name evidence="3" type="ORF">H6G05_20155</name>
</gene>
<name>A0ABR8CEA7_9CYAN</name>